<organism evidence="3 4">
    <name type="scientific">Cardiocondyla obscurior</name>
    <dbReference type="NCBI Taxonomy" id="286306"/>
    <lineage>
        <taxon>Eukaryota</taxon>
        <taxon>Metazoa</taxon>
        <taxon>Ecdysozoa</taxon>
        <taxon>Arthropoda</taxon>
        <taxon>Hexapoda</taxon>
        <taxon>Insecta</taxon>
        <taxon>Pterygota</taxon>
        <taxon>Neoptera</taxon>
        <taxon>Endopterygota</taxon>
        <taxon>Hymenoptera</taxon>
        <taxon>Apocrita</taxon>
        <taxon>Aculeata</taxon>
        <taxon>Formicoidea</taxon>
        <taxon>Formicidae</taxon>
        <taxon>Myrmicinae</taxon>
        <taxon>Cardiocondyla</taxon>
    </lineage>
</organism>
<keyword evidence="2" id="KW-1133">Transmembrane helix</keyword>
<feature type="transmembrane region" description="Helical" evidence="2">
    <location>
        <begin position="143"/>
        <end position="161"/>
    </location>
</feature>
<dbReference type="EMBL" id="JADYXP020000010">
    <property type="protein sequence ID" value="KAL0115948.1"/>
    <property type="molecule type" value="Genomic_DNA"/>
</dbReference>
<proteinExistence type="predicted"/>
<sequence length="162" mass="19489">MTLRSATDVSNISDPKLRKRQVLFKKKKKKKKEKKERDKNKRNKNLKKYYAHLFHSITRYKKGRRRTEKWGGVVAVEYCREEDCGNISKIPGTMVVAASLGLRRKQKERKKKIKEKKNKKKKNEFSARHAAACLVCMYNKNKMQIVFIFLFFLWWFAYFYVI</sequence>
<evidence type="ECO:0000313" key="4">
    <source>
        <dbReference type="Proteomes" id="UP001430953"/>
    </source>
</evidence>
<evidence type="ECO:0000256" key="1">
    <source>
        <dbReference type="SAM" id="MobiDB-lite"/>
    </source>
</evidence>
<feature type="region of interest" description="Disordered" evidence="1">
    <location>
        <begin position="1"/>
        <end position="45"/>
    </location>
</feature>
<feature type="compositionally biased region" description="Basic residues" evidence="1">
    <location>
        <begin position="17"/>
        <end position="45"/>
    </location>
</feature>
<protein>
    <submittedName>
        <fullName evidence="3">Uncharacterized protein</fullName>
    </submittedName>
</protein>
<gene>
    <name evidence="3" type="ORF">PUN28_011069</name>
</gene>
<evidence type="ECO:0000313" key="3">
    <source>
        <dbReference type="EMBL" id="KAL0115948.1"/>
    </source>
</evidence>
<keyword evidence="4" id="KW-1185">Reference proteome</keyword>
<feature type="compositionally biased region" description="Polar residues" evidence="1">
    <location>
        <begin position="1"/>
        <end position="13"/>
    </location>
</feature>
<accession>A0AAW2FJF5</accession>
<comment type="caution">
    <text evidence="3">The sequence shown here is derived from an EMBL/GenBank/DDBJ whole genome shotgun (WGS) entry which is preliminary data.</text>
</comment>
<reference evidence="3 4" key="1">
    <citation type="submission" date="2023-03" db="EMBL/GenBank/DDBJ databases">
        <title>High recombination rates correlate with genetic variation in Cardiocondyla obscurior ants.</title>
        <authorList>
            <person name="Errbii M."/>
        </authorList>
    </citation>
    <scope>NUCLEOTIDE SEQUENCE [LARGE SCALE GENOMIC DNA]</scope>
    <source>
        <strain evidence="3">Alpha-2009</strain>
        <tissue evidence="3">Whole body</tissue>
    </source>
</reference>
<keyword evidence="2" id="KW-0472">Membrane</keyword>
<dbReference type="Proteomes" id="UP001430953">
    <property type="component" value="Unassembled WGS sequence"/>
</dbReference>
<evidence type="ECO:0000256" key="2">
    <source>
        <dbReference type="SAM" id="Phobius"/>
    </source>
</evidence>
<name>A0AAW2FJF5_9HYME</name>
<keyword evidence="2" id="KW-0812">Transmembrane</keyword>
<dbReference type="AlphaFoldDB" id="A0AAW2FJF5"/>